<dbReference type="Gene3D" id="3.30.360.10">
    <property type="entry name" value="Dihydrodipicolinate Reductase, domain 2"/>
    <property type="match status" value="1"/>
</dbReference>
<reference evidence="3 4" key="1">
    <citation type="submission" date="2015-07" db="EMBL/GenBank/DDBJ databases">
        <title>A draft genome sequence of Mycobacterium wolinskyi.</title>
        <authorList>
            <person name="de Man T.J."/>
            <person name="Perry K.A."/>
            <person name="Coulliette A.D."/>
            <person name="Jensen B."/>
            <person name="Toney N.C."/>
            <person name="Limbago B.M."/>
            <person name="Noble-Wang J."/>
        </authorList>
    </citation>
    <scope>NUCLEOTIDE SEQUENCE [LARGE SCALE GENOMIC DNA]</scope>
    <source>
        <strain evidence="3 4">CDC_01</strain>
    </source>
</reference>
<feature type="domain" description="Saccharopine dehydrogenase NADP binding" evidence="2">
    <location>
        <begin position="12"/>
        <end position="137"/>
    </location>
</feature>
<dbReference type="InterPro" id="IPR005097">
    <property type="entry name" value="Sacchrp_dh_NADP-bd"/>
</dbReference>
<keyword evidence="4" id="KW-1185">Reference proteome</keyword>
<dbReference type="Proteomes" id="UP000070612">
    <property type="component" value="Unassembled WGS sequence"/>
</dbReference>
<comment type="similarity">
    <text evidence="1">Belongs to the saccharopine dehydrogenase family. Enoyl reductase subfamily.</text>
</comment>
<evidence type="ECO:0000313" key="3">
    <source>
        <dbReference type="EMBL" id="KWX26217.1"/>
    </source>
</evidence>
<organism evidence="3 4">
    <name type="scientific">Mycolicibacterium wolinskyi</name>
    <dbReference type="NCBI Taxonomy" id="59750"/>
    <lineage>
        <taxon>Bacteria</taxon>
        <taxon>Bacillati</taxon>
        <taxon>Actinomycetota</taxon>
        <taxon>Actinomycetes</taxon>
        <taxon>Mycobacteriales</taxon>
        <taxon>Mycobacteriaceae</taxon>
        <taxon>Mycolicibacterium</taxon>
    </lineage>
</organism>
<dbReference type="AlphaFoldDB" id="A0A132PVM9"/>
<dbReference type="InterPro" id="IPR036291">
    <property type="entry name" value="NAD(P)-bd_dom_sf"/>
</dbReference>
<dbReference type="PATRIC" id="fig|59750.3.peg.140"/>
<evidence type="ECO:0000313" key="4">
    <source>
        <dbReference type="Proteomes" id="UP000070612"/>
    </source>
</evidence>
<comment type="caution">
    <text evidence="3">The sequence shown here is derived from an EMBL/GenBank/DDBJ whole genome shotgun (WGS) entry which is preliminary data.</text>
</comment>
<dbReference type="RefSeq" id="WP_067843572.1">
    <property type="nucleotide sequence ID" value="NZ_LGTW01000001.1"/>
</dbReference>
<evidence type="ECO:0000259" key="2">
    <source>
        <dbReference type="Pfam" id="PF03435"/>
    </source>
</evidence>
<dbReference type="SUPFAM" id="SSF51735">
    <property type="entry name" value="NAD(P)-binding Rossmann-fold domains"/>
    <property type="match status" value="1"/>
</dbReference>
<gene>
    <name evidence="3" type="ORF">AFM11_00685</name>
</gene>
<evidence type="ECO:0000256" key="1">
    <source>
        <dbReference type="ARBA" id="ARBA00010591"/>
    </source>
</evidence>
<accession>A0A132PVM9</accession>
<protein>
    <submittedName>
        <fullName evidence="3">Saccharopine dehydrogenase</fullName>
    </submittedName>
</protein>
<name>A0A132PVM9_9MYCO</name>
<dbReference type="EMBL" id="LGTW01000001">
    <property type="protein sequence ID" value="KWX26217.1"/>
    <property type="molecule type" value="Genomic_DNA"/>
</dbReference>
<sequence>MSNNTQTATKRIVVIGAAGEMCRVAIDRFAKTAGGKDWKLELYDIRPEALDALAKSLPAGKATVGSFDLFDGAALRKAIEGAALVVLGAGPYIRTAEPVMEVCIEKKVPYLDLDDDEASTRAALALDAQARAAGVPILICCGASPGYTNVMTADAARDMDVVERIDICWVTGDEGPVPFGGAVLDHAIRGFAGPCWTWENGRAVQHQTFLETDVFDVGNSLGDAYRFYECAHPEAVTLPRRWPGADRIRVLGALDPPPTNGIMRGVAVAVQDGKISMDEAIDFINDLLTDKSGSLKVWRHALSGLWGTIRRGEIGVAEVAKFLALSAAKKHPPFRGTNYVRVTGKRDGEPVVSVRRAPVSGPGTPWTTMASLTGSATAAFMVLALDQHRELADLSGVLAPEDWVAPEKFYPALAATGGASLHEVVEAVVTPSTAVTSRASTSIS</sequence>
<dbReference type="Pfam" id="PF03435">
    <property type="entry name" value="Sacchrp_dh_NADP"/>
    <property type="match status" value="1"/>
</dbReference>
<dbReference type="Gene3D" id="3.40.50.720">
    <property type="entry name" value="NAD(P)-binding Rossmann-like Domain"/>
    <property type="match status" value="1"/>
</dbReference>
<proteinExistence type="inferred from homology"/>
<dbReference type="PANTHER" id="PTHR43796:SF2">
    <property type="entry name" value="CARBOXYNORSPERMIDINE SYNTHASE"/>
    <property type="match status" value="1"/>
</dbReference>
<dbReference type="PANTHER" id="PTHR43796">
    <property type="entry name" value="CARBOXYNORSPERMIDINE SYNTHASE"/>
    <property type="match status" value="1"/>
</dbReference>